<evidence type="ECO:0000256" key="2">
    <source>
        <dbReference type="ARBA" id="ARBA00006040"/>
    </source>
</evidence>
<dbReference type="Pfam" id="PF01432">
    <property type="entry name" value="Peptidase_M3"/>
    <property type="match status" value="1"/>
</dbReference>
<keyword evidence="3 10" id="KW-0645">Protease</keyword>
<keyword evidence="8 10" id="KW-0482">Metalloprotease</keyword>
<dbReference type="PANTHER" id="PTHR11804:SF79">
    <property type="entry name" value="MITOCHONDRIAL INTERMEDIATE PEPTIDASE"/>
    <property type="match status" value="1"/>
</dbReference>
<dbReference type="AlphaFoldDB" id="A0A2A2KP17"/>
<dbReference type="GO" id="GO:0006627">
    <property type="term" value="P:protein processing involved in protein targeting to mitochondrion"/>
    <property type="evidence" value="ECO:0007669"/>
    <property type="project" value="TreeGrafter"/>
</dbReference>
<evidence type="ECO:0000256" key="1">
    <source>
        <dbReference type="ARBA" id="ARBA00004173"/>
    </source>
</evidence>
<evidence type="ECO:0000256" key="8">
    <source>
        <dbReference type="ARBA" id="ARBA00023049"/>
    </source>
</evidence>
<keyword evidence="7" id="KW-0809">Transit peptide</keyword>
<dbReference type="PANTHER" id="PTHR11804">
    <property type="entry name" value="PROTEASE M3 THIMET OLIGOPEPTIDASE-RELATED"/>
    <property type="match status" value="1"/>
</dbReference>
<evidence type="ECO:0000256" key="6">
    <source>
        <dbReference type="ARBA" id="ARBA00022833"/>
    </source>
</evidence>
<dbReference type="Proteomes" id="UP000218231">
    <property type="component" value="Unassembled WGS sequence"/>
</dbReference>
<dbReference type="STRING" id="2018661.A0A2A2KP17"/>
<dbReference type="InterPro" id="IPR024077">
    <property type="entry name" value="Neurolysin/TOP_dom2"/>
</dbReference>
<dbReference type="Gene3D" id="1.10.1370.10">
    <property type="entry name" value="Neurolysin, domain 3"/>
    <property type="match status" value="1"/>
</dbReference>
<proteinExistence type="inferred from homology"/>
<evidence type="ECO:0000259" key="12">
    <source>
        <dbReference type="Pfam" id="PF13012"/>
    </source>
</evidence>
<dbReference type="CDD" id="cd06457">
    <property type="entry name" value="M3A_MIP"/>
    <property type="match status" value="1"/>
</dbReference>
<evidence type="ECO:0000256" key="10">
    <source>
        <dbReference type="RuleBase" id="RU003435"/>
    </source>
</evidence>
<evidence type="ECO:0000256" key="7">
    <source>
        <dbReference type="ARBA" id="ARBA00022946"/>
    </source>
</evidence>
<evidence type="ECO:0000256" key="5">
    <source>
        <dbReference type="ARBA" id="ARBA00022801"/>
    </source>
</evidence>
<dbReference type="SUPFAM" id="SSF55486">
    <property type="entry name" value="Metalloproteases ('zincins'), catalytic domain"/>
    <property type="match status" value="1"/>
</dbReference>
<dbReference type="GO" id="GO:0046872">
    <property type="term" value="F:metal ion binding"/>
    <property type="evidence" value="ECO:0007669"/>
    <property type="project" value="UniProtKB-UniRule"/>
</dbReference>
<comment type="caution">
    <text evidence="13">The sequence shown here is derived from an EMBL/GenBank/DDBJ whole genome shotgun (WGS) entry which is preliminary data.</text>
</comment>
<keyword evidence="14" id="KW-1185">Reference proteome</keyword>
<protein>
    <submittedName>
        <fullName evidence="13">Uncharacterized protein</fullName>
    </submittedName>
</protein>
<dbReference type="GO" id="GO:0005739">
    <property type="term" value="C:mitochondrion"/>
    <property type="evidence" value="ECO:0007669"/>
    <property type="project" value="UniProtKB-SubCell"/>
</dbReference>
<dbReference type="Pfam" id="PF13012">
    <property type="entry name" value="MitMem_reg"/>
    <property type="match status" value="1"/>
</dbReference>
<keyword evidence="9" id="KW-0496">Mitochondrion</keyword>
<dbReference type="InterPro" id="IPR024079">
    <property type="entry name" value="MetalloPept_cat_dom_sf"/>
</dbReference>
<dbReference type="Gene3D" id="3.40.390.10">
    <property type="entry name" value="Collagenase (Catalytic Domain)"/>
    <property type="match status" value="1"/>
</dbReference>
<evidence type="ECO:0000256" key="4">
    <source>
        <dbReference type="ARBA" id="ARBA00022723"/>
    </source>
</evidence>
<comment type="subcellular location">
    <subcellularLocation>
        <location evidence="1">Mitochondrion</location>
    </subcellularLocation>
</comment>
<evidence type="ECO:0000313" key="13">
    <source>
        <dbReference type="EMBL" id="PAV75731.1"/>
    </source>
</evidence>
<name>A0A2A2KP17_9BILA</name>
<dbReference type="EMBL" id="LIAE01008038">
    <property type="protein sequence ID" value="PAV75731.1"/>
    <property type="molecule type" value="Genomic_DNA"/>
</dbReference>
<dbReference type="GO" id="GO:0006518">
    <property type="term" value="P:peptide metabolic process"/>
    <property type="evidence" value="ECO:0007669"/>
    <property type="project" value="TreeGrafter"/>
</dbReference>
<evidence type="ECO:0000313" key="14">
    <source>
        <dbReference type="Proteomes" id="UP000218231"/>
    </source>
</evidence>
<feature type="domain" description="EIF3F/CSN6-like C-terminal" evidence="12">
    <location>
        <begin position="1"/>
        <end position="76"/>
    </location>
</feature>
<comment type="cofactor">
    <cofactor evidence="10">
        <name>Zn(2+)</name>
        <dbReference type="ChEBI" id="CHEBI:29105"/>
    </cofactor>
    <text evidence="10">Binds 1 zinc ion.</text>
</comment>
<accession>A0A2A2KP17</accession>
<dbReference type="OrthoDB" id="17530at2759"/>
<keyword evidence="4 10" id="KW-0479">Metal-binding</keyword>
<evidence type="ECO:0000256" key="3">
    <source>
        <dbReference type="ARBA" id="ARBA00022670"/>
    </source>
</evidence>
<reference evidence="13 14" key="1">
    <citation type="journal article" date="2017" name="Curr. Biol.">
        <title>Genome architecture and evolution of a unichromosomal asexual nematode.</title>
        <authorList>
            <person name="Fradin H."/>
            <person name="Zegar C."/>
            <person name="Gutwein M."/>
            <person name="Lucas J."/>
            <person name="Kovtun M."/>
            <person name="Corcoran D."/>
            <person name="Baugh L.R."/>
            <person name="Kiontke K."/>
            <person name="Gunsalus K."/>
            <person name="Fitch D.H."/>
            <person name="Piano F."/>
        </authorList>
    </citation>
    <scope>NUCLEOTIDE SEQUENCE [LARGE SCALE GENOMIC DNA]</scope>
    <source>
        <strain evidence="13">PF1309</strain>
    </source>
</reference>
<comment type="similarity">
    <text evidence="2 10">Belongs to the peptidase M3 family.</text>
</comment>
<sequence length="769" mass="87753">MLLGRVAVMSNYLRQVIEGKLPLNEDILREVKKASDTLKLVEMKCGKTKDIAHVDITLSTLLSGLTEMGAEFSQLLHRVNQIASERAMSLMSSRSDRDSPLGRQMYRWRLLPFLRPYHFYSRAYHASGGLFNGPLKTPSSFKELNDHIMDPASTSRSKKTTVRLFDDLSNEICKAADMVECVRQMHNNEYFREAAEESSRDFCQLIEGLNTYTELYNRLKGSKEKESGKLDDLDKRTIDLFIDDFKQSGVHLPPEQREEFVRLSSEIFDAGARYQWQCDVPVEIGRTDKYRFSLPSTRLTSPVSYSSQQEKRSFIHSTFYKSNPGQESELIRLVTSRHDLARLTGFESFAHRAQHNSVLGTYDNVKEFLHLLIEKCQPAVNREVAILYDIQSQCAMGQSKVLECDLPYLIDLYKTRAYGESLRLGRIGRFITVDSLIRGFVKLANRLYDVNLVERNIENGETWNSMMVKLEALDPNNNSLGFIYLDVEKRQSKAVGDCHFTVRCSKELDNQEWQTPIIVVSLALCDESQKNWRKSPVHVHAAENFFHEMGHAMHSILGRTRYQHIAGTRCPQDFSEIPSNLMEFFFNDIQVFRSLLRGENDEEIPIDEAASHLSARSAFSAIEVVQQAAYSLFDLELHGPEAPELLRQGKLTTGQLFHSMLSTSLPQITRSPNTAFQHRFHHLVQYGARYYSYLVARAGASLIWSSQFREDPFNRDAGMKWAKIQSYGGGLAPLILLENILGFRPTADNLTSAISDQSIHTSNLDAINI</sequence>
<gene>
    <name evidence="13" type="ORF">WR25_11686</name>
</gene>
<keyword evidence="5 10" id="KW-0378">Hydrolase</keyword>
<organism evidence="13 14">
    <name type="scientific">Diploscapter pachys</name>
    <dbReference type="NCBI Taxonomy" id="2018661"/>
    <lineage>
        <taxon>Eukaryota</taxon>
        <taxon>Metazoa</taxon>
        <taxon>Ecdysozoa</taxon>
        <taxon>Nematoda</taxon>
        <taxon>Chromadorea</taxon>
        <taxon>Rhabditida</taxon>
        <taxon>Rhabditina</taxon>
        <taxon>Rhabditomorpha</taxon>
        <taxon>Rhabditoidea</taxon>
        <taxon>Rhabditidae</taxon>
        <taxon>Diploscapter</taxon>
    </lineage>
</organism>
<keyword evidence="6 10" id="KW-0862">Zinc</keyword>
<dbReference type="InterPro" id="IPR045090">
    <property type="entry name" value="Pept_M3A_M3B"/>
</dbReference>
<dbReference type="GO" id="GO:0004222">
    <property type="term" value="F:metalloendopeptidase activity"/>
    <property type="evidence" value="ECO:0007669"/>
    <property type="project" value="InterPro"/>
</dbReference>
<feature type="domain" description="Peptidase M3A/M3B catalytic" evidence="11">
    <location>
        <begin position="309"/>
        <end position="754"/>
    </location>
</feature>
<dbReference type="InterPro" id="IPR033851">
    <property type="entry name" value="M3A_MIP"/>
</dbReference>
<dbReference type="InterPro" id="IPR024969">
    <property type="entry name" value="EIF3F/CSN6-like_C"/>
</dbReference>
<evidence type="ECO:0000256" key="9">
    <source>
        <dbReference type="ARBA" id="ARBA00023128"/>
    </source>
</evidence>
<evidence type="ECO:0000259" key="11">
    <source>
        <dbReference type="Pfam" id="PF01432"/>
    </source>
</evidence>
<dbReference type="InterPro" id="IPR001567">
    <property type="entry name" value="Pept_M3A_M3B_dom"/>
</dbReference>